<protein>
    <submittedName>
        <fullName evidence="2">Glycerophosphodiester phosphodiesterase</fullName>
    </submittedName>
</protein>
<organism evidence="2 3">
    <name type="scientific">Terrilactibacillus laevilacticus</name>
    <dbReference type="NCBI Taxonomy" id="1380157"/>
    <lineage>
        <taxon>Bacteria</taxon>
        <taxon>Bacillati</taxon>
        <taxon>Bacillota</taxon>
        <taxon>Bacilli</taxon>
        <taxon>Bacillales</taxon>
        <taxon>Bacillaceae</taxon>
        <taxon>Terrilactibacillus</taxon>
    </lineage>
</organism>
<dbReference type="Proteomes" id="UP001597458">
    <property type="component" value="Unassembled WGS sequence"/>
</dbReference>
<dbReference type="Pfam" id="PF03009">
    <property type="entry name" value="GDPD"/>
    <property type="match status" value="1"/>
</dbReference>
<dbReference type="PROSITE" id="PS51704">
    <property type="entry name" value="GP_PDE"/>
    <property type="match status" value="1"/>
</dbReference>
<feature type="domain" description="GP-PDE" evidence="1">
    <location>
        <begin position="3"/>
        <end position="239"/>
    </location>
</feature>
<dbReference type="EMBL" id="JBHUMR010000013">
    <property type="protein sequence ID" value="MFD2617731.1"/>
    <property type="molecule type" value="Genomic_DNA"/>
</dbReference>
<dbReference type="RefSeq" id="WP_141190638.1">
    <property type="nucleotide sequence ID" value="NZ_JBHUMR010000013.1"/>
</dbReference>
<dbReference type="InterPro" id="IPR030395">
    <property type="entry name" value="GP_PDE_dom"/>
</dbReference>
<accession>A0ABW5PS87</accession>
<keyword evidence="3" id="KW-1185">Reference proteome</keyword>
<proteinExistence type="predicted"/>
<evidence type="ECO:0000313" key="2">
    <source>
        <dbReference type="EMBL" id="MFD2617731.1"/>
    </source>
</evidence>
<dbReference type="SUPFAM" id="SSF51695">
    <property type="entry name" value="PLC-like phosphodiesterases"/>
    <property type="match status" value="1"/>
</dbReference>
<dbReference type="Gene3D" id="3.20.20.190">
    <property type="entry name" value="Phosphatidylinositol (PI) phosphodiesterase"/>
    <property type="match status" value="1"/>
</dbReference>
<dbReference type="InterPro" id="IPR017946">
    <property type="entry name" value="PLC-like_Pdiesterase_TIM-brl"/>
</dbReference>
<dbReference type="PANTHER" id="PTHR46211">
    <property type="entry name" value="GLYCEROPHOSPHORYL DIESTER PHOSPHODIESTERASE"/>
    <property type="match status" value="1"/>
</dbReference>
<evidence type="ECO:0000259" key="1">
    <source>
        <dbReference type="PROSITE" id="PS51704"/>
    </source>
</evidence>
<sequence>MSISIIAHRGYSSKYPENTMLAFKAAQKAGADGIETDVQLSKDGVPVLIHDETLNRVAKVNGYVKDFTLKELIEINVGKGFGWRIRKAFIPTLEELLAWIAKTNLSLNIELKNSQFPYESMEAKVIKMVHHYKIADRTIYSSFNHESLLKINKIDSNAETAPLCKKLKTCSWQYIKTLGASGVHPNYKYLNKNDVKEMQKQNIKVRPYTVNQKMAIKRLIHWNIDGIITDQPRKAKRYVYEELKLKSKSYDKK</sequence>
<name>A0ABW5PS87_9BACI</name>
<dbReference type="CDD" id="cd08563">
    <property type="entry name" value="GDPD_TtGDE_like"/>
    <property type="match status" value="1"/>
</dbReference>
<gene>
    <name evidence="2" type="ORF">ACFSTF_10480</name>
</gene>
<dbReference type="PANTHER" id="PTHR46211:SF1">
    <property type="entry name" value="GLYCEROPHOSPHODIESTER PHOSPHODIESTERASE, CYTOPLASMIC"/>
    <property type="match status" value="1"/>
</dbReference>
<comment type="caution">
    <text evidence="2">The sequence shown here is derived from an EMBL/GenBank/DDBJ whole genome shotgun (WGS) entry which is preliminary data.</text>
</comment>
<reference evidence="3" key="1">
    <citation type="journal article" date="2019" name="Int. J. Syst. Evol. Microbiol.">
        <title>The Global Catalogue of Microorganisms (GCM) 10K type strain sequencing project: providing services to taxonomists for standard genome sequencing and annotation.</title>
        <authorList>
            <consortium name="The Broad Institute Genomics Platform"/>
            <consortium name="The Broad Institute Genome Sequencing Center for Infectious Disease"/>
            <person name="Wu L."/>
            <person name="Ma J."/>
        </authorList>
    </citation>
    <scope>NUCLEOTIDE SEQUENCE [LARGE SCALE GENOMIC DNA]</scope>
    <source>
        <strain evidence="3">TISTR 2241</strain>
    </source>
</reference>
<evidence type="ECO:0000313" key="3">
    <source>
        <dbReference type="Proteomes" id="UP001597458"/>
    </source>
</evidence>